<dbReference type="EMBL" id="UZAG01015466">
    <property type="protein sequence ID" value="VDO20566.1"/>
    <property type="molecule type" value="Genomic_DNA"/>
</dbReference>
<gene>
    <name evidence="1" type="ORF">BTMF_LOCUS5980</name>
</gene>
<reference evidence="1 2" key="2">
    <citation type="submission" date="2018-11" db="EMBL/GenBank/DDBJ databases">
        <authorList>
            <consortium name="Pathogen Informatics"/>
        </authorList>
    </citation>
    <scope>NUCLEOTIDE SEQUENCE [LARGE SCALE GENOMIC DNA]</scope>
</reference>
<name>A0A0R3QJY0_9BILA</name>
<reference evidence="3" key="1">
    <citation type="submission" date="2017-02" db="UniProtKB">
        <authorList>
            <consortium name="WormBaseParasite"/>
        </authorList>
    </citation>
    <scope>IDENTIFICATION</scope>
</reference>
<protein>
    <submittedName>
        <fullName evidence="1 3">Uncharacterized protein</fullName>
    </submittedName>
</protein>
<dbReference type="Proteomes" id="UP000280834">
    <property type="component" value="Unassembled WGS sequence"/>
</dbReference>
<evidence type="ECO:0000313" key="3">
    <source>
        <dbReference type="WBParaSite" id="BTMF_0000786601-mRNA-1"/>
    </source>
</evidence>
<evidence type="ECO:0000313" key="2">
    <source>
        <dbReference type="Proteomes" id="UP000280834"/>
    </source>
</evidence>
<dbReference type="AlphaFoldDB" id="A0A0R3QJY0"/>
<dbReference type="WBParaSite" id="BTMF_0000786601-mRNA-1">
    <property type="protein sequence ID" value="BTMF_0000786601-mRNA-1"/>
    <property type="gene ID" value="BTMF_0000786601"/>
</dbReference>
<organism evidence="3">
    <name type="scientific">Brugia timori</name>
    <dbReference type="NCBI Taxonomy" id="42155"/>
    <lineage>
        <taxon>Eukaryota</taxon>
        <taxon>Metazoa</taxon>
        <taxon>Ecdysozoa</taxon>
        <taxon>Nematoda</taxon>
        <taxon>Chromadorea</taxon>
        <taxon>Rhabditida</taxon>
        <taxon>Spirurina</taxon>
        <taxon>Spiruromorpha</taxon>
        <taxon>Filarioidea</taxon>
        <taxon>Onchocercidae</taxon>
        <taxon>Brugia</taxon>
    </lineage>
</organism>
<sequence>MSFILIISFSLSPSNDSRTKINFSFCCYVMNHKRH</sequence>
<keyword evidence="2" id="KW-1185">Reference proteome</keyword>
<accession>A0A0R3QJY0</accession>
<proteinExistence type="predicted"/>
<evidence type="ECO:0000313" key="1">
    <source>
        <dbReference type="EMBL" id="VDO20566.1"/>
    </source>
</evidence>